<evidence type="ECO:0000256" key="1">
    <source>
        <dbReference type="ARBA" id="ARBA00001966"/>
    </source>
</evidence>
<dbReference type="SUPFAM" id="SSF53706">
    <property type="entry name" value="Formate dehydrogenase/DMSO reductase, domains 1-3"/>
    <property type="match status" value="1"/>
</dbReference>
<comment type="caution">
    <text evidence="9">The sequence shown here is derived from an EMBL/GenBank/DDBJ whole genome shotgun (WGS) entry which is preliminary data.</text>
</comment>
<dbReference type="Proteomes" id="UP000054093">
    <property type="component" value="Unassembled WGS sequence"/>
</dbReference>
<dbReference type="PANTHER" id="PTHR43598:SF1">
    <property type="entry name" value="FORMATE DEHYDROGENASE-O MAJOR SUBUNIT"/>
    <property type="match status" value="1"/>
</dbReference>
<keyword evidence="6" id="KW-0560">Oxidoreductase</keyword>
<dbReference type="AlphaFoldDB" id="E7G2S0"/>
<feature type="domain" description="Molybdopterin oxidoreductase" evidence="7">
    <location>
        <begin position="18"/>
        <end position="363"/>
    </location>
</feature>
<dbReference type="Gene3D" id="3.40.228.10">
    <property type="entry name" value="Dimethylsulfoxide Reductase, domain 2"/>
    <property type="match status" value="1"/>
</dbReference>
<feature type="domain" description="Molybdopterin dinucleotide-binding" evidence="8">
    <location>
        <begin position="634"/>
        <end position="745"/>
    </location>
</feature>
<evidence type="ECO:0000259" key="8">
    <source>
        <dbReference type="Pfam" id="PF01568"/>
    </source>
</evidence>
<gene>
    <name evidence="9" type="primary">fdnG</name>
    <name evidence="9" type="ORF">HSUHS5_0214</name>
</gene>
<sequence>MANTWGYGAMTNHFGDIVGHSKAILMIGLNTAVSNPIGFKHFLQAKDRNNAKLIVIDPVFTKSAAKADIYVRIRSGTDIAFVYGMLHLIFKHGWEDKEVIKNQTYGIDAIKQEALKYTPEVVEDITGVPRDLLIQTTRVFAQAKPATLAWALGITQHTVGSSNTRILSILQLVLGNMGKKGGGCNIVRGHDNVQGSTDMCCVADNLPGYYGLSEESWKYYAKCWGVDFSYLQKRFHAPEWMHKKGYSLSLWYEGVLQESKTHSNAPIKGLWVQGNGVSSLAHNTKMAKAIEKLDLMVIAEPFLNEAAILTERPDGVYVLPVATQFECEGIVVATNRGAQWRSQVVKPIYETKQDHELMFEMAKKFGFYDEYTKALLCDFDKDGKLVQVRKSFSWPEDATRELARTVKVIGLGGWTPERLKAQQENWHMFDYETLEGYGPMKGQYYGLPWPAWTPQHPGTPILYDTSVPTKEGGMGFRARFGEERNGQSLLADKSVTVKGSAIQGGYPEITKANIEKVLGIKLTPHEREIMGDNWKVDTSGLIQKKCDEKGVCVYGNARARAIVWSFIDQIPLHREPLHSPRPDLVKKYPAIKDQINNFRVDVRYASEQSRQDWAKEFPIVIASMRLVNLSGAGMLERTSKYLSHITPEMFCHIHPDLALSHGIKDGEMMWVHSPEGTKIKVKAIFSHAVTPDRICMPYSFAGILQGVDLSHRYPENTKPYTTGESSNTITNYGFDPVTQIPEFNAGLCRIEKA</sequence>
<comment type="similarity">
    <text evidence="3">Belongs to the prokaryotic molybdopterin-containing oxidoreductase family.</text>
</comment>
<dbReference type="GO" id="GO:0016491">
    <property type="term" value="F:oxidoreductase activity"/>
    <property type="evidence" value="ECO:0007669"/>
    <property type="project" value="UniProtKB-KW"/>
</dbReference>
<evidence type="ECO:0000256" key="2">
    <source>
        <dbReference type="ARBA" id="ARBA00004196"/>
    </source>
</evidence>
<evidence type="ECO:0000256" key="5">
    <source>
        <dbReference type="ARBA" id="ARBA00022723"/>
    </source>
</evidence>
<dbReference type="SUPFAM" id="SSF50692">
    <property type="entry name" value="ADC-like"/>
    <property type="match status" value="1"/>
</dbReference>
<dbReference type="GO" id="GO:0009061">
    <property type="term" value="P:anaerobic respiration"/>
    <property type="evidence" value="ECO:0007669"/>
    <property type="project" value="TreeGrafter"/>
</dbReference>
<comment type="subcellular location">
    <subcellularLocation>
        <location evidence="2">Cell envelope</location>
    </subcellularLocation>
</comment>
<dbReference type="GO" id="GO:0030313">
    <property type="term" value="C:cell envelope"/>
    <property type="evidence" value="ECO:0007669"/>
    <property type="project" value="UniProtKB-SubCell"/>
</dbReference>
<dbReference type="Pfam" id="PF01568">
    <property type="entry name" value="Molydop_binding"/>
    <property type="match status" value="1"/>
</dbReference>
<evidence type="ECO:0000256" key="3">
    <source>
        <dbReference type="ARBA" id="ARBA00010312"/>
    </source>
</evidence>
<dbReference type="GO" id="GO:0030151">
    <property type="term" value="F:molybdenum ion binding"/>
    <property type="evidence" value="ECO:0007669"/>
    <property type="project" value="TreeGrafter"/>
</dbReference>
<dbReference type="Gene3D" id="3.40.50.740">
    <property type="match status" value="1"/>
</dbReference>
<dbReference type="GO" id="GO:0051539">
    <property type="term" value="F:4 iron, 4 sulfur cluster binding"/>
    <property type="evidence" value="ECO:0007669"/>
    <property type="project" value="UniProtKB-KW"/>
</dbReference>
<organism evidence="9 10">
    <name type="scientific">Helicobacter suis HS5</name>
    <dbReference type="NCBI Taxonomy" id="710394"/>
    <lineage>
        <taxon>Bacteria</taxon>
        <taxon>Pseudomonadati</taxon>
        <taxon>Campylobacterota</taxon>
        <taxon>Epsilonproteobacteria</taxon>
        <taxon>Campylobacterales</taxon>
        <taxon>Helicobacteraceae</taxon>
        <taxon>Helicobacter</taxon>
    </lineage>
</organism>
<protein>
    <submittedName>
        <fullName evidence="9">Formate dehydrogenase N, alpha subunit</fullName>
    </submittedName>
</protein>
<evidence type="ECO:0000313" key="10">
    <source>
        <dbReference type="Proteomes" id="UP000054093"/>
    </source>
</evidence>
<reference evidence="9 10" key="1">
    <citation type="journal article" date="2011" name="Vet. Res.">
        <title>Genome sequence of Helicobacter suis supports its role in gastric pathology.</title>
        <authorList>
            <person name="Vermoote M."/>
            <person name="Vandekerckhove T.T."/>
            <person name="Flahou B."/>
            <person name="Pasmans F."/>
            <person name="Smet A."/>
            <person name="De Groote D."/>
            <person name="Van Criekinge W."/>
            <person name="Ducatelle R."/>
            <person name="Haesebrouck F."/>
        </authorList>
    </citation>
    <scope>NUCLEOTIDE SEQUENCE [LARGE SCALE GENOMIC DNA]</scope>
    <source>
        <strain evidence="9 10">HS5</strain>
    </source>
</reference>
<evidence type="ECO:0000313" key="9">
    <source>
        <dbReference type="EMBL" id="EFX42306.1"/>
    </source>
</evidence>
<dbReference type="GO" id="GO:0009055">
    <property type="term" value="F:electron transfer activity"/>
    <property type="evidence" value="ECO:0007669"/>
    <property type="project" value="TreeGrafter"/>
</dbReference>
<accession>E7G2S0</accession>
<dbReference type="PANTHER" id="PTHR43598">
    <property type="entry name" value="TUNGSTEN-CONTAINING FORMYLMETHANOFURAN DEHYDROGENASE 2 SUBUNIT B"/>
    <property type="match status" value="1"/>
</dbReference>
<evidence type="ECO:0000256" key="4">
    <source>
        <dbReference type="ARBA" id="ARBA00022485"/>
    </source>
</evidence>
<name>E7G2S0_9HELI</name>
<dbReference type="InterPro" id="IPR009010">
    <property type="entry name" value="Asp_de-COase-like_dom_sf"/>
</dbReference>
<keyword evidence="4" id="KW-0411">Iron-sulfur</keyword>
<proteinExistence type="inferred from homology"/>
<dbReference type="InterPro" id="IPR006657">
    <property type="entry name" value="MoPterin_dinucl-bd_dom"/>
</dbReference>
<keyword evidence="4" id="KW-0004">4Fe-4S</keyword>
<dbReference type="Gene3D" id="2.40.40.20">
    <property type="match status" value="1"/>
</dbReference>
<keyword evidence="5" id="KW-0479">Metal-binding</keyword>
<dbReference type="GO" id="GO:0043546">
    <property type="term" value="F:molybdopterin cofactor binding"/>
    <property type="evidence" value="ECO:0007669"/>
    <property type="project" value="InterPro"/>
</dbReference>
<dbReference type="InterPro" id="IPR006656">
    <property type="entry name" value="Mopterin_OxRdtase"/>
</dbReference>
<evidence type="ECO:0000259" key="7">
    <source>
        <dbReference type="Pfam" id="PF00384"/>
    </source>
</evidence>
<evidence type="ECO:0000256" key="6">
    <source>
        <dbReference type="ARBA" id="ARBA00023002"/>
    </source>
</evidence>
<dbReference type="CDD" id="cd02792">
    <property type="entry name" value="MopB_CT_Formate-Dh-Na-like"/>
    <property type="match status" value="1"/>
</dbReference>
<dbReference type="Pfam" id="PF00384">
    <property type="entry name" value="Molybdopterin"/>
    <property type="match status" value="1"/>
</dbReference>
<dbReference type="EMBL" id="ADHO01000038">
    <property type="protein sequence ID" value="EFX42306.1"/>
    <property type="molecule type" value="Genomic_DNA"/>
</dbReference>
<comment type="cofactor">
    <cofactor evidence="1">
        <name>[4Fe-4S] cluster</name>
        <dbReference type="ChEBI" id="CHEBI:49883"/>
    </cofactor>
</comment>
<keyword evidence="4" id="KW-0408">Iron</keyword>